<reference evidence="1" key="1">
    <citation type="submission" date="2014-09" db="EMBL/GenBank/DDBJ databases">
        <authorList>
            <person name="Magalhaes I.L.F."/>
            <person name="Oliveira U."/>
            <person name="Santos F.R."/>
            <person name="Vidigal T.H.D.A."/>
            <person name="Brescovit A.D."/>
            <person name="Santos A.J."/>
        </authorList>
    </citation>
    <scope>NUCLEOTIDE SEQUENCE</scope>
    <source>
        <tissue evidence="1">Shoot tissue taken approximately 20 cm above the soil surface</tissue>
    </source>
</reference>
<name>A0A0A9C1X8_ARUDO</name>
<sequence>MTFPRYLDVSAHYDQSCNCYEPMSDCLNWAKYHVHSLNILA</sequence>
<organism evidence="1">
    <name type="scientific">Arundo donax</name>
    <name type="common">Giant reed</name>
    <name type="synonym">Donax arundinaceus</name>
    <dbReference type="NCBI Taxonomy" id="35708"/>
    <lineage>
        <taxon>Eukaryota</taxon>
        <taxon>Viridiplantae</taxon>
        <taxon>Streptophyta</taxon>
        <taxon>Embryophyta</taxon>
        <taxon>Tracheophyta</taxon>
        <taxon>Spermatophyta</taxon>
        <taxon>Magnoliopsida</taxon>
        <taxon>Liliopsida</taxon>
        <taxon>Poales</taxon>
        <taxon>Poaceae</taxon>
        <taxon>PACMAD clade</taxon>
        <taxon>Arundinoideae</taxon>
        <taxon>Arundineae</taxon>
        <taxon>Arundo</taxon>
    </lineage>
</organism>
<protein>
    <submittedName>
        <fullName evidence="1">Uncharacterized protein</fullName>
    </submittedName>
</protein>
<evidence type="ECO:0000313" key="1">
    <source>
        <dbReference type="EMBL" id="JAD70294.1"/>
    </source>
</evidence>
<dbReference type="EMBL" id="GBRH01227601">
    <property type="protein sequence ID" value="JAD70294.1"/>
    <property type="molecule type" value="Transcribed_RNA"/>
</dbReference>
<reference evidence="1" key="2">
    <citation type="journal article" date="2015" name="Data Brief">
        <title>Shoot transcriptome of the giant reed, Arundo donax.</title>
        <authorList>
            <person name="Barrero R.A."/>
            <person name="Guerrero F.D."/>
            <person name="Moolhuijzen P."/>
            <person name="Goolsby J.A."/>
            <person name="Tidwell J."/>
            <person name="Bellgard S.E."/>
            <person name="Bellgard M.I."/>
        </authorList>
    </citation>
    <scope>NUCLEOTIDE SEQUENCE</scope>
    <source>
        <tissue evidence="1">Shoot tissue taken approximately 20 cm above the soil surface</tissue>
    </source>
</reference>
<proteinExistence type="predicted"/>
<accession>A0A0A9C1X8</accession>
<dbReference type="AlphaFoldDB" id="A0A0A9C1X8"/>